<proteinExistence type="predicted"/>
<dbReference type="RefSeq" id="WP_059743722.1">
    <property type="nucleotide sequence ID" value="NZ_LRDC01000001.1"/>
</dbReference>
<reference evidence="1 2" key="1">
    <citation type="submission" date="2016-01" db="EMBL/GenBank/DDBJ databases">
        <title>Draft genome of the antarctic isolate Shewanella frigidimarina Ag06-30.</title>
        <authorList>
            <person name="Parmeciano Di Noto G."/>
            <person name="Vazquez S."/>
            <person name="Mac Cormack W."/>
            <person name="Iriarte A."/>
            <person name="Quiroga C."/>
        </authorList>
    </citation>
    <scope>NUCLEOTIDE SEQUENCE [LARGE SCALE GENOMIC DNA]</scope>
    <source>
        <strain evidence="1 2">Ag06-30</strain>
    </source>
</reference>
<evidence type="ECO:0000313" key="2">
    <source>
        <dbReference type="Proteomes" id="UP000055702"/>
    </source>
</evidence>
<dbReference type="EMBL" id="LRDC01000001">
    <property type="protein sequence ID" value="KVX03204.1"/>
    <property type="molecule type" value="Genomic_DNA"/>
</dbReference>
<accession>A0A119D0N4</accession>
<evidence type="ECO:0000313" key="1">
    <source>
        <dbReference type="EMBL" id="KVX03204.1"/>
    </source>
</evidence>
<dbReference type="Proteomes" id="UP000055702">
    <property type="component" value="Unassembled WGS sequence"/>
</dbReference>
<sequence length="140" mass="15874">MAFQSLKTEQQISIQVLIRGWKGKLTWGLLVTKTESSLGIATTRQTLDKYANIKHEYKQKKQVLRGKPVSCENKELISYLQKDVDLAEKVIQLEAQLAVTHSEIGKLQAFIQKLSSIGKTNPSVMDVFQKTLQDVKRSNK</sequence>
<gene>
    <name evidence="1" type="ORF">AWJ07_01120</name>
</gene>
<name>A0A119D0N4_SHEFR</name>
<comment type="caution">
    <text evidence="1">The sequence shown here is derived from an EMBL/GenBank/DDBJ whole genome shotgun (WGS) entry which is preliminary data.</text>
</comment>
<organism evidence="1">
    <name type="scientific">Shewanella frigidimarina</name>
    <dbReference type="NCBI Taxonomy" id="56812"/>
    <lineage>
        <taxon>Bacteria</taxon>
        <taxon>Pseudomonadati</taxon>
        <taxon>Pseudomonadota</taxon>
        <taxon>Gammaproteobacteria</taxon>
        <taxon>Alteromonadales</taxon>
        <taxon>Shewanellaceae</taxon>
        <taxon>Shewanella</taxon>
    </lineage>
</organism>
<protein>
    <submittedName>
        <fullName evidence="1">Uncharacterized protein</fullName>
    </submittedName>
</protein>
<dbReference type="AlphaFoldDB" id="A0A119D0N4"/>